<evidence type="ECO:0000259" key="6">
    <source>
        <dbReference type="Pfam" id="PF00294"/>
    </source>
</evidence>
<dbReference type="Gene3D" id="2.20.150.10">
    <property type="entry name" value="putative 5-dehydro-2- deoxygluconokinase"/>
    <property type="match status" value="1"/>
</dbReference>
<dbReference type="Proteomes" id="UP001500635">
    <property type="component" value="Unassembled WGS sequence"/>
</dbReference>
<keyword evidence="5" id="KW-0067">ATP-binding</keyword>
<evidence type="ECO:0000256" key="5">
    <source>
        <dbReference type="ARBA" id="ARBA00022840"/>
    </source>
</evidence>
<evidence type="ECO:0000256" key="1">
    <source>
        <dbReference type="ARBA" id="ARBA00010688"/>
    </source>
</evidence>
<accession>A0ABP8K6U9</accession>
<keyword evidence="4" id="KW-0418">Kinase</keyword>
<evidence type="ECO:0000256" key="2">
    <source>
        <dbReference type="ARBA" id="ARBA00022679"/>
    </source>
</evidence>
<sequence length="324" mass="34973">MTSISSPTPFDLITIGRIGVDIYPLQDGVGLEEVETFGKFLGGSASNVAVAAARHGYSAAVITATGSDPFGNYLHQELRRLGVDDRYVGTNPAYNTPVTFCEIFPPDDFPLYFYRDPVAPDLTLEADSLDLDAIRAARIFWATVTGLSREPSRGAHHAAWEARGRLPRTVLDLDYRPMFWESPQVASVEVGKALEHVTVAIGNREECEVAVGETEPERAADALLERGVELAVVKQGPKGVLAKTRDERVEVAPYFVDVINGLGAGDGFGGAVCHGLLSGWSLERILRFANVAGAIVASRRECSTAMPTTDEVEAIVKELDRANV</sequence>
<comment type="similarity">
    <text evidence="1">Belongs to the carbohydrate kinase PfkB family.</text>
</comment>
<keyword evidence="3" id="KW-0547">Nucleotide-binding</keyword>
<gene>
    <name evidence="7" type="primary">iolC</name>
    <name evidence="7" type="ORF">GCM10023147_40440</name>
</gene>
<dbReference type="NCBIfam" id="TIGR04382">
    <property type="entry name" value="myo_inos_iolC_N"/>
    <property type="match status" value="1"/>
</dbReference>
<comment type="caution">
    <text evidence="7">The sequence shown here is derived from an EMBL/GenBank/DDBJ whole genome shotgun (WGS) entry which is preliminary data.</text>
</comment>
<feature type="domain" description="Carbohydrate kinase PfkB" evidence="6">
    <location>
        <begin position="12"/>
        <end position="308"/>
    </location>
</feature>
<dbReference type="SUPFAM" id="SSF53613">
    <property type="entry name" value="Ribokinase-like"/>
    <property type="match status" value="1"/>
</dbReference>
<evidence type="ECO:0000313" key="7">
    <source>
        <dbReference type="EMBL" id="GAA4401155.1"/>
    </source>
</evidence>
<dbReference type="InterPro" id="IPR029056">
    <property type="entry name" value="Ribokinase-like"/>
</dbReference>
<name>A0ABP8K6U9_9ACTN</name>
<evidence type="ECO:0000256" key="3">
    <source>
        <dbReference type="ARBA" id="ARBA00022741"/>
    </source>
</evidence>
<keyword evidence="2" id="KW-0808">Transferase</keyword>
<evidence type="ECO:0000313" key="8">
    <source>
        <dbReference type="Proteomes" id="UP001500635"/>
    </source>
</evidence>
<dbReference type="EMBL" id="BAABFR010000085">
    <property type="protein sequence ID" value="GAA4401155.1"/>
    <property type="molecule type" value="Genomic_DNA"/>
</dbReference>
<protein>
    <submittedName>
        <fullName evidence="7">5-dehydro-2-deoxygluconokinase</fullName>
    </submittedName>
</protein>
<proteinExistence type="inferred from homology"/>
<dbReference type="PANTHER" id="PTHR43085:SF49">
    <property type="entry name" value="5-DEHYDRO-2-DEOXYGLUCONOKINASE"/>
    <property type="match status" value="1"/>
</dbReference>
<evidence type="ECO:0000256" key="4">
    <source>
        <dbReference type="ARBA" id="ARBA00022777"/>
    </source>
</evidence>
<dbReference type="CDD" id="cd01166">
    <property type="entry name" value="KdgK"/>
    <property type="match status" value="1"/>
</dbReference>
<dbReference type="Pfam" id="PF00294">
    <property type="entry name" value="PfkB"/>
    <property type="match status" value="1"/>
</dbReference>
<dbReference type="InterPro" id="IPR011611">
    <property type="entry name" value="PfkB_dom"/>
</dbReference>
<organism evidence="7 8">
    <name type="scientific">Tsukamurella soli</name>
    <dbReference type="NCBI Taxonomy" id="644556"/>
    <lineage>
        <taxon>Bacteria</taxon>
        <taxon>Bacillati</taxon>
        <taxon>Actinomycetota</taxon>
        <taxon>Actinomycetes</taxon>
        <taxon>Mycobacteriales</taxon>
        <taxon>Tsukamurellaceae</taxon>
        <taxon>Tsukamurella</taxon>
    </lineage>
</organism>
<dbReference type="InterPro" id="IPR030830">
    <property type="entry name" value="Myo_inos_IolC"/>
</dbReference>
<dbReference type="InterPro" id="IPR023314">
    <property type="entry name" value="Myo_inos_IolC-like_sf"/>
</dbReference>
<dbReference type="InterPro" id="IPR050306">
    <property type="entry name" value="PfkB_Carbo_kinase"/>
</dbReference>
<dbReference type="Gene3D" id="3.40.1190.20">
    <property type="match status" value="1"/>
</dbReference>
<dbReference type="PANTHER" id="PTHR43085">
    <property type="entry name" value="HEXOKINASE FAMILY MEMBER"/>
    <property type="match status" value="1"/>
</dbReference>
<dbReference type="RefSeq" id="WP_344999441.1">
    <property type="nucleotide sequence ID" value="NZ_BAABFR010000085.1"/>
</dbReference>
<reference evidence="8" key="1">
    <citation type="journal article" date="2019" name="Int. J. Syst. Evol. Microbiol.">
        <title>The Global Catalogue of Microorganisms (GCM) 10K type strain sequencing project: providing services to taxonomists for standard genome sequencing and annotation.</title>
        <authorList>
            <consortium name="The Broad Institute Genomics Platform"/>
            <consortium name="The Broad Institute Genome Sequencing Center for Infectious Disease"/>
            <person name="Wu L."/>
            <person name="Ma J."/>
        </authorList>
    </citation>
    <scope>NUCLEOTIDE SEQUENCE [LARGE SCALE GENOMIC DNA]</scope>
    <source>
        <strain evidence="8">JCM 17688</strain>
    </source>
</reference>
<keyword evidence="8" id="KW-1185">Reference proteome</keyword>